<dbReference type="GO" id="GO:0046872">
    <property type="term" value="F:metal ion binding"/>
    <property type="evidence" value="ECO:0007669"/>
    <property type="project" value="UniProtKB-UniRule"/>
</dbReference>
<organism evidence="10 11">
    <name type="scientific">Gulosibacter macacae</name>
    <dbReference type="NCBI Taxonomy" id="2488791"/>
    <lineage>
        <taxon>Bacteria</taxon>
        <taxon>Bacillati</taxon>
        <taxon>Actinomycetota</taxon>
        <taxon>Actinomycetes</taxon>
        <taxon>Micrococcales</taxon>
        <taxon>Microbacteriaceae</taxon>
        <taxon>Gulosibacter</taxon>
    </lineage>
</organism>
<evidence type="ECO:0000313" key="10">
    <source>
        <dbReference type="EMBL" id="RRJ85665.1"/>
    </source>
</evidence>
<dbReference type="GO" id="GO:0019674">
    <property type="term" value="P:NAD+ metabolic process"/>
    <property type="evidence" value="ECO:0007669"/>
    <property type="project" value="InterPro"/>
</dbReference>
<dbReference type="HAMAP" id="MF_00361">
    <property type="entry name" value="NAD_kinase"/>
    <property type="match status" value="1"/>
</dbReference>
<evidence type="ECO:0000313" key="11">
    <source>
        <dbReference type="Proteomes" id="UP000274391"/>
    </source>
</evidence>
<feature type="binding site" evidence="9">
    <location>
        <position position="169"/>
    </location>
    <ligand>
        <name>NAD(+)</name>
        <dbReference type="ChEBI" id="CHEBI:57540"/>
    </ligand>
</feature>
<dbReference type="AlphaFoldDB" id="A0A3P3VSD7"/>
<comment type="subcellular location">
    <subcellularLocation>
        <location evidence="9">Cytoplasm</location>
    </subcellularLocation>
</comment>
<reference evidence="10 11" key="1">
    <citation type="submission" date="2018-11" db="EMBL/GenBank/DDBJ databases">
        <title>YIM 102482-1 draft genome.</title>
        <authorList>
            <person name="Li G."/>
            <person name="Jiang Y."/>
        </authorList>
    </citation>
    <scope>NUCLEOTIDE SEQUENCE [LARGE SCALE GENOMIC DNA]</scope>
    <source>
        <strain evidence="10 11">YIM 102482-1</strain>
    </source>
</reference>
<feature type="binding site" evidence="9">
    <location>
        <position position="89"/>
    </location>
    <ligand>
        <name>NAD(+)</name>
        <dbReference type="ChEBI" id="CHEBI:57540"/>
    </ligand>
</feature>
<dbReference type="GO" id="GO:0051287">
    <property type="term" value="F:NAD binding"/>
    <property type="evidence" value="ECO:0007669"/>
    <property type="project" value="UniProtKB-ARBA"/>
</dbReference>
<dbReference type="FunFam" id="2.60.200.30:FF:000007">
    <property type="entry name" value="NAD kinase"/>
    <property type="match status" value="1"/>
</dbReference>
<dbReference type="NCBIfam" id="NF002892">
    <property type="entry name" value="PRK03372.1"/>
    <property type="match status" value="1"/>
</dbReference>
<keyword evidence="5 9" id="KW-0067">ATP-binding</keyword>
<feature type="binding site" evidence="9">
    <location>
        <position position="188"/>
    </location>
    <ligand>
        <name>NAD(+)</name>
        <dbReference type="ChEBI" id="CHEBI:57540"/>
    </ligand>
</feature>
<keyword evidence="6 9" id="KW-0521">NADP</keyword>
<dbReference type="OrthoDB" id="9774737at2"/>
<dbReference type="InterPro" id="IPR016064">
    <property type="entry name" value="NAD/diacylglycerol_kinase_sf"/>
</dbReference>
<accession>A0A3P3VSD7</accession>
<comment type="similarity">
    <text evidence="9">Belongs to the NAD kinase family.</text>
</comment>
<protein>
    <recommendedName>
        <fullName evidence="9">NAD kinase</fullName>
        <ecNumber evidence="9">2.7.1.23</ecNumber>
    </recommendedName>
    <alternativeName>
        <fullName evidence="9">ATP-dependent NAD kinase</fullName>
    </alternativeName>
</protein>
<dbReference type="Gene3D" id="2.60.200.30">
    <property type="entry name" value="Probable inorganic polyphosphate/atp-NAD kinase, domain 2"/>
    <property type="match status" value="1"/>
</dbReference>
<comment type="cofactor">
    <cofactor evidence="9">
        <name>a divalent metal cation</name>
        <dbReference type="ChEBI" id="CHEBI:60240"/>
    </cofactor>
</comment>
<dbReference type="InterPro" id="IPR017437">
    <property type="entry name" value="ATP-NAD_kinase_PpnK-typ_C"/>
</dbReference>
<dbReference type="Proteomes" id="UP000274391">
    <property type="component" value="Unassembled WGS sequence"/>
</dbReference>
<keyword evidence="2 9" id="KW-0808">Transferase</keyword>
<dbReference type="Pfam" id="PF01513">
    <property type="entry name" value="NAD_kinase"/>
    <property type="match status" value="1"/>
</dbReference>
<dbReference type="GO" id="GO:0003951">
    <property type="term" value="F:NAD+ kinase activity"/>
    <property type="evidence" value="ECO:0007669"/>
    <property type="project" value="UniProtKB-UniRule"/>
</dbReference>
<feature type="binding site" evidence="9">
    <location>
        <begin position="84"/>
        <end position="85"/>
    </location>
    <ligand>
        <name>NAD(+)</name>
        <dbReference type="ChEBI" id="CHEBI:57540"/>
    </ligand>
</feature>
<feature type="active site" description="Proton acceptor" evidence="9">
    <location>
        <position position="84"/>
    </location>
</feature>
<keyword evidence="7 9" id="KW-0520">NAD</keyword>
<dbReference type="GO" id="GO:0005524">
    <property type="term" value="F:ATP binding"/>
    <property type="evidence" value="ECO:0007669"/>
    <property type="project" value="UniProtKB-KW"/>
</dbReference>
<name>A0A3P3VSD7_9MICO</name>
<keyword evidence="1 9" id="KW-0963">Cytoplasm</keyword>
<keyword evidence="3 9" id="KW-0547">Nucleotide-binding</keyword>
<dbReference type="PANTHER" id="PTHR20275:SF0">
    <property type="entry name" value="NAD KINASE"/>
    <property type="match status" value="1"/>
</dbReference>
<dbReference type="EC" id="2.7.1.23" evidence="9"/>
<evidence type="ECO:0000256" key="2">
    <source>
        <dbReference type="ARBA" id="ARBA00022679"/>
    </source>
</evidence>
<evidence type="ECO:0000256" key="5">
    <source>
        <dbReference type="ARBA" id="ARBA00022840"/>
    </source>
</evidence>
<dbReference type="Pfam" id="PF20143">
    <property type="entry name" value="NAD_kinase_C"/>
    <property type="match status" value="1"/>
</dbReference>
<dbReference type="GO" id="GO:0006741">
    <property type="term" value="P:NADP+ biosynthetic process"/>
    <property type="evidence" value="ECO:0007669"/>
    <property type="project" value="UniProtKB-UniRule"/>
</dbReference>
<comment type="caution">
    <text evidence="9">Lacks conserved residue(s) required for the propagation of feature annotation.</text>
</comment>
<keyword evidence="4 9" id="KW-0418">Kinase</keyword>
<proteinExistence type="inferred from homology"/>
<sequence>MTQTPGAEARRVLIISHFAREEAIEASLNVIRMLDERGIVPVLEDDSQCELLENDAQPLPESVQLLTIDCEIGDCELVIVLGGDGTILRGVEIARPGDVPVLGVNLGHVGFLAESERDSLIAVIESVAAREYDVEERLAIDIFVEDEQGVQKTGWALNEASIEKGNRERMLDVVIDIDGEPLSSFGCDGVLLSTPTGSTAYSFSAGGPVVWPQVEAMLVVPVSAHALFAKPLVVAPDSVIGLEIHPRDGSAAVVWCDGRRSLELPSGTRITGTRSKQPVKLARLHQAPFTTRLVKKFQLPIVGWRGPR</sequence>
<dbReference type="RefSeq" id="WP_124973966.1">
    <property type="nucleotide sequence ID" value="NZ_RQVS01000022.1"/>
</dbReference>
<evidence type="ECO:0000256" key="4">
    <source>
        <dbReference type="ARBA" id="ARBA00022777"/>
    </source>
</evidence>
<evidence type="ECO:0000256" key="3">
    <source>
        <dbReference type="ARBA" id="ARBA00022741"/>
    </source>
</evidence>
<dbReference type="GO" id="GO:0005737">
    <property type="term" value="C:cytoplasm"/>
    <property type="evidence" value="ECO:0007669"/>
    <property type="project" value="UniProtKB-SubCell"/>
</dbReference>
<dbReference type="PANTHER" id="PTHR20275">
    <property type="entry name" value="NAD KINASE"/>
    <property type="match status" value="1"/>
</dbReference>
<evidence type="ECO:0000256" key="6">
    <source>
        <dbReference type="ARBA" id="ARBA00022857"/>
    </source>
</evidence>
<dbReference type="EMBL" id="RQVS01000022">
    <property type="protein sequence ID" value="RRJ85665.1"/>
    <property type="molecule type" value="Genomic_DNA"/>
</dbReference>
<evidence type="ECO:0000256" key="7">
    <source>
        <dbReference type="ARBA" id="ARBA00023027"/>
    </source>
</evidence>
<dbReference type="Gene3D" id="3.40.50.10330">
    <property type="entry name" value="Probable inorganic polyphosphate/atp-NAD kinase, domain 1"/>
    <property type="match status" value="1"/>
</dbReference>
<comment type="catalytic activity">
    <reaction evidence="8 9">
        <text>NAD(+) + ATP = ADP + NADP(+) + H(+)</text>
        <dbReference type="Rhea" id="RHEA:18629"/>
        <dbReference type="ChEBI" id="CHEBI:15378"/>
        <dbReference type="ChEBI" id="CHEBI:30616"/>
        <dbReference type="ChEBI" id="CHEBI:57540"/>
        <dbReference type="ChEBI" id="CHEBI:58349"/>
        <dbReference type="ChEBI" id="CHEBI:456216"/>
        <dbReference type="EC" id="2.7.1.23"/>
    </reaction>
</comment>
<evidence type="ECO:0000256" key="8">
    <source>
        <dbReference type="ARBA" id="ARBA00047925"/>
    </source>
</evidence>
<feature type="binding site" evidence="9">
    <location>
        <begin position="199"/>
        <end position="204"/>
    </location>
    <ligand>
        <name>NAD(+)</name>
        <dbReference type="ChEBI" id="CHEBI:57540"/>
    </ligand>
</feature>
<dbReference type="InterPro" id="IPR002504">
    <property type="entry name" value="NADK"/>
</dbReference>
<evidence type="ECO:0000256" key="9">
    <source>
        <dbReference type="HAMAP-Rule" id="MF_00361"/>
    </source>
</evidence>
<comment type="function">
    <text evidence="9">Involved in the regulation of the intracellular balance of NAD and NADP, and is a key enzyme in the biosynthesis of NADP. Catalyzes specifically the phosphorylation on 2'-hydroxyl of the adenosine moiety of NAD to yield NADP.</text>
</comment>
<dbReference type="InterPro" id="IPR017438">
    <property type="entry name" value="ATP-NAD_kinase_N"/>
</dbReference>
<evidence type="ECO:0000256" key="1">
    <source>
        <dbReference type="ARBA" id="ARBA00022490"/>
    </source>
</evidence>
<gene>
    <name evidence="9" type="primary">nadK</name>
    <name evidence="10" type="ORF">EG850_12470</name>
</gene>
<dbReference type="SUPFAM" id="SSF111331">
    <property type="entry name" value="NAD kinase/diacylglycerol kinase-like"/>
    <property type="match status" value="1"/>
</dbReference>
<keyword evidence="11" id="KW-1185">Reference proteome</keyword>
<comment type="caution">
    <text evidence="10">The sequence shown here is derived from an EMBL/GenBank/DDBJ whole genome shotgun (WGS) entry which is preliminary data.</text>
</comment>
<feature type="binding site" evidence="9">
    <location>
        <begin position="158"/>
        <end position="159"/>
    </location>
    <ligand>
        <name>NAD(+)</name>
        <dbReference type="ChEBI" id="CHEBI:57540"/>
    </ligand>
</feature>